<evidence type="ECO:0000313" key="3">
    <source>
        <dbReference type="Proteomes" id="UP000322873"/>
    </source>
</evidence>
<gene>
    <name evidence="2" type="ORF">EYC84_010150</name>
</gene>
<keyword evidence="3" id="KW-1185">Reference proteome</keyword>
<dbReference type="AlphaFoldDB" id="A0A5M9JE90"/>
<feature type="transmembrane region" description="Helical" evidence="1">
    <location>
        <begin position="331"/>
        <end position="352"/>
    </location>
</feature>
<organism evidence="2 3">
    <name type="scientific">Monilinia fructicola</name>
    <name type="common">Brown rot fungus</name>
    <name type="synonym">Ciboria fructicola</name>
    <dbReference type="NCBI Taxonomy" id="38448"/>
    <lineage>
        <taxon>Eukaryota</taxon>
        <taxon>Fungi</taxon>
        <taxon>Dikarya</taxon>
        <taxon>Ascomycota</taxon>
        <taxon>Pezizomycotina</taxon>
        <taxon>Leotiomycetes</taxon>
        <taxon>Helotiales</taxon>
        <taxon>Sclerotiniaceae</taxon>
        <taxon>Monilinia</taxon>
    </lineage>
</organism>
<keyword evidence="1" id="KW-0812">Transmembrane</keyword>
<name>A0A5M9JE90_MONFR</name>
<dbReference type="Proteomes" id="UP000322873">
    <property type="component" value="Unassembled WGS sequence"/>
</dbReference>
<proteinExistence type="predicted"/>
<reference evidence="2 3" key="1">
    <citation type="submission" date="2019-06" db="EMBL/GenBank/DDBJ databases">
        <title>Genome Sequence of the Brown Rot Fungal Pathogen Monilinia fructicola.</title>
        <authorList>
            <person name="De Miccolis Angelini R.M."/>
            <person name="Landi L."/>
            <person name="Abate D."/>
            <person name="Pollastro S."/>
            <person name="Romanazzi G."/>
            <person name="Faretra F."/>
        </authorList>
    </citation>
    <scope>NUCLEOTIDE SEQUENCE [LARGE SCALE GENOMIC DNA]</scope>
    <source>
        <strain evidence="2 3">Mfrc123</strain>
    </source>
</reference>
<sequence>MSNSDSRQQRGKVGAMQAMYKRTSPMCESSEADFGPKAIDQLETEGATDPQFEMPLNYGLKLATVVNKSNRTPTKQQRATQKAVSRWFDSHPSASSPDIYQPEWQDRIASWQKCTDNTPCSPASNTSHGFNQWLMELDFSKFFVEHPVAAISLWNLLQAFYGLDEAVCLDSNAVVEWREMKPFAYLTAPKIEKKWRDSLKGFKRRILNHEISSDDIIHRLYEMRCSVDKVEEVLAELKENFLDNLKDESFTLKMLDEIERAVIWRFNAIDNSLEFSEEDLELTKENGKEDLEETSDYQRELNIQFGNVNSSPEFQPRMLSRISRRNSMRDYVWILIETPQGLPILYVALITLLREFREWNTTISSRMVFGRILQFGAADIELNFMSFSILVLLLWNGLGN</sequence>
<dbReference type="EMBL" id="VICG01000011">
    <property type="protein sequence ID" value="KAA8567077.1"/>
    <property type="molecule type" value="Genomic_DNA"/>
</dbReference>
<keyword evidence="1" id="KW-1133">Transmembrane helix</keyword>
<dbReference type="VEuPathDB" id="FungiDB:MFRU_007g01920"/>
<evidence type="ECO:0000313" key="2">
    <source>
        <dbReference type="EMBL" id="KAA8567077.1"/>
    </source>
</evidence>
<feature type="transmembrane region" description="Helical" evidence="1">
    <location>
        <begin position="372"/>
        <end position="395"/>
    </location>
</feature>
<comment type="caution">
    <text evidence="2">The sequence shown here is derived from an EMBL/GenBank/DDBJ whole genome shotgun (WGS) entry which is preliminary data.</text>
</comment>
<protein>
    <submittedName>
        <fullName evidence="2">Uncharacterized protein</fullName>
    </submittedName>
</protein>
<keyword evidence="1" id="KW-0472">Membrane</keyword>
<accession>A0A5M9JE90</accession>
<evidence type="ECO:0000256" key="1">
    <source>
        <dbReference type="SAM" id="Phobius"/>
    </source>
</evidence>